<dbReference type="EMBL" id="QGNW01001930">
    <property type="protein sequence ID" value="RVW27926.1"/>
    <property type="molecule type" value="Genomic_DNA"/>
</dbReference>
<reference evidence="2 3" key="1">
    <citation type="journal article" date="2018" name="PLoS Genet.">
        <title>Population sequencing reveals clonal diversity and ancestral inbreeding in the grapevine cultivar Chardonnay.</title>
        <authorList>
            <person name="Roach M.J."/>
            <person name="Johnson D.L."/>
            <person name="Bohlmann J."/>
            <person name="van Vuuren H.J."/>
            <person name="Jones S.J."/>
            <person name="Pretorius I.S."/>
            <person name="Schmidt S.A."/>
            <person name="Borneman A.R."/>
        </authorList>
    </citation>
    <scope>NUCLEOTIDE SEQUENCE [LARGE SCALE GENOMIC DNA]</scope>
    <source>
        <strain evidence="3">cv. Chardonnay</strain>
        <tissue evidence="2">Leaf</tissue>
    </source>
</reference>
<protein>
    <submittedName>
        <fullName evidence="2">Uncharacterized protein</fullName>
    </submittedName>
</protein>
<gene>
    <name evidence="2" type="ORF">CK203_113719</name>
</gene>
<dbReference type="Proteomes" id="UP000288805">
    <property type="component" value="Unassembled WGS sequence"/>
</dbReference>
<proteinExistence type="predicted"/>
<sequence length="136" mass="15177">MGSERGREMRERGEESPQDSCFLSLSNPLRFIQILLRNPKVFCFHICPRHSPAFPPPLLPISFLPPNQIQIYHLEAVAALSQHASRLAMSGRSHVLRHLPRSPQRPLLLPCYALSLLARITAVHSTASPATESAHS</sequence>
<accession>A0A438CXK6</accession>
<feature type="compositionally biased region" description="Basic and acidic residues" evidence="1">
    <location>
        <begin position="1"/>
        <end position="15"/>
    </location>
</feature>
<organism evidence="2 3">
    <name type="scientific">Vitis vinifera</name>
    <name type="common">Grape</name>
    <dbReference type="NCBI Taxonomy" id="29760"/>
    <lineage>
        <taxon>Eukaryota</taxon>
        <taxon>Viridiplantae</taxon>
        <taxon>Streptophyta</taxon>
        <taxon>Embryophyta</taxon>
        <taxon>Tracheophyta</taxon>
        <taxon>Spermatophyta</taxon>
        <taxon>Magnoliopsida</taxon>
        <taxon>eudicotyledons</taxon>
        <taxon>Gunneridae</taxon>
        <taxon>Pentapetalae</taxon>
        <taxon>rosids</taxon>
        <taxon>Vitales</taxon>
        <taxon>Vitaceae</taxon>
        <taxon>Viteae</taxon>
        <taxon>Vitis</taxon>
    </lineage>
</organism>
<dbReference type="AlphaFoldDB" id="A0A438CXK6"/>
<evidence type="ECO:0000313" key="3">
    <source>
        <dbReference type="Proteomes" id="UP000288805"/>
    </source>
</evidence>
<evidence type="ECO:0000313" key="2">
    <source>
        <dbReference type="EMBL" id="RVW27926.1"/>
    </source>
</evidence>
<name>A0A438CXK6_VITVI</name>
<evidence type="ECO:0000256" key="1">
    <source>
        <dbReference type="SAM" id="MobiDB-lite"/>
    </source>
</evidence>
<comment type="caution">
    <text evidence="2">The sequence shown here is derived from an EMBL/GenBank/DDBJ whole genome shotgun (WGS) entry which is preliminary data.</text>
</comment>
<feature type="region of interest" description="Disordered" evidence="1">
    <location>
        <begin position="1"/>
        <end position="20"/>
    </location>
</feature>